<accession>A0A016SXB6</accession>
<keyword evidence="3" id="KW-1185">Reference proteome</keyword>
<feature type="region of interest" description="Disordered" evidence="1">
    <location>
        <begin position="58"/>
        <end position="77"/>
    </location>
</feature>
<evidence type="ECO:0000313" key="3">
    <source>
        <dbReference type="Proteomes" id="UP000024635"/>
    </source>
</evidence>
<evidence type="ECO:0000256" key="1">
    <source>
        <dbReference type="SAM" id="MobiDB-lite"/>
    </source>
</evidence>
<dbReference type="EMBL" id="JARK01001499">
    <property type="protein sequence ID" value="EYB95125.1"/>
    <property type="molecule type" value="Genomic_DNA"/>
</dbReference>
<gene>
    <name evidence="2" type="primary">Acey_s0163.g3466</name>
    <name evidence="2" type="ORF">Y032_0163g3466</name>
</gene>
<sequence length="77" mass="8575">MSSQAQRTEAAHYEDTMGKSVRRNFKGTTGSLINYSAPLSPDNTKEQRNASPWACEYEVKGSTSRNPRLGAEPWVVK</sequence>
<comment type="caution">
    <text evidence="2">The sequence shown here is derived from an EMBL/GenBank/DDBJ whole genome shotgun (WGS) entry which is preliminary data.</text>
</comment>
<proteinExistence type="predicted"/>
<reference evidence="3" key="1">
    <citation type="journal article" date="2015" name="Nat. Genet.">
        <title>The genome and transcriptome of the zoonotic hookworm Ancylostoma ceylanicum identify infection-specific gene families.</title>
        <authorList>
            <person name="Schwarz E.M."/>
            <person name="Hu Y."/>
            <person name="Antoshechkin I."/>
            <person name="Miller M.M."/>
            <person name="Sternberg P.W."/>
            <person name="Aroian R.V."/>
        </authorList>
    </citation>
    <scope>NUCLEOTIDE SEQUENCE</scope>
    <source>
        <strain evidence="3">HY135</strain>
    </source>
</reference>
<dbReference type="AlphaFoldDB" id="A0A016SXB6"/>
<name>A0A016SXB6_9BILA</name>
<evidence type="ECO:0000313" key="2">
    <source>
        <dbReference type="EMBL" id="EYB95125.1"/>
    </source>
</evidence>
<organism evidence="2 3">
    <name type="scientific">Ancylostoma ceylanicum</name>
    <dbReference type="NCBI Taxonomy" id="53326"/>
    <lineage>
        <taxon>Eukaryota</taxon>
        <taxon>Metazoa</taxon>
        <taxon>Ecdysozoa</taxon>
        <taxon>Nematoda</taxon>
        <taxon>Chromadorea</taxon>
        <taxon>Rhabditida</taxon>
        <taxon>Rhabditina</taxon>
        <taxon>Rhabditomorpha</taxon>
        <taxon>Strongyloidea</taxon>
        <taxon>Ancylostomatidae</taxon>
        <taxon>Ancylostomatinae</taxon>
        <taxon>Ancylostoma</taxon>
    </lineage>
</organism>
<feature type="region of interest" description="Disordered" evidence="1">
    <location>
        <begin position="1"/>
        <end position="51"/>
    </location>
</feature>
<protein>
    <submittedName>
        <fullName evidence="2">Uncharacterized protein</fullName>
    </submittedName>
</protein>
<dbReference type="Proteomes" id="UP000024635">
    <property type="component" value="Unassembled WGS sequence"/>
</dbReference>